<keyword evidence="1" id="KW-0479">Metal-binding</keyword>
<dbReference type="InterPro" id="IPR019787">
    <property type="entry name" value="Znf_PHD-finger"/>
</dbReference>
<sequence length="295" mass="33954">MVQKKKTKAKGIKCLVCNKALAKNAYKIKCIKCEKWAHQMCTNITIEKLEDKKKSKLIEWECTQCKEESEQEAEMSESSSSEEETTTGSDSDTEKKSNKSFTINDVMNKLKMEEKYEKILKHMENINKENVQLRNEIKLLKKEQAKLKKENNYSNTEINKTKQEKLAKGGLAKEDDNKYKEVILSIGEQCNSKIEVKDIEKIQRIGKDNNKPIIKVAKTKTCLTYYNDNVMLGNRVGLDNNDMVDYLIDGFYNSTLQVQARMQNFTGPEALVSVMNRVTLKDRGHAPPTYSKNLR</sequence>
<keyword evidence="8" id="KW-1185">Reference proteome</keyword>
<protein>
    <recommendedName>
        <fullName evidence="6">Zinc finger PHD-type domain-containing protein</fullName>
    </recommendedName>
</protein>
<feature type="coiled-coil region" evidence="4">
    <location>
        <begin position="109"/>
        <end position="150"/>
    </location>
</feature>
<evidence type="ECO:0000256" key="5">
    <source>
        <dbReference type="SAM" id="MobiDB-lite"/>
    </source>
</evidence>
<dbReference type="SUPFAM" id="SSF57903">
    <property type="entry name" value="FYVE/PHD zinc finger"/>
    <property type="match status" value="1"/>
</dbReference>
<dbReference type="Pfam" id="PF00628">
    <property type="entry name" value="PHD"/>
    <property type="match status" value="1"/>
</dbReference>
<evidence type="ECO:0000256" key="1">
    <source>
        <dbReference type="ARBA" id="ARBA00022723"/>
    </source>
</evidence>
<proteinExistence type="predicted"/>
<dbReference type="Proteomes" id="UP001154078">
    <property type="component" value="Chromosome 2"/>
</dbReference>
<dbReference type="InterPro" id="IPR013083">
    <property type="entry name" value="Znf_RING/FYVE/PHD"/>
</dbReference>
<dbReference type="EMBL" id="OV121133">
    <property type="protein sequence ID" value="CAH0550984.1"/>
    <property type="molecule type" value="Genomic_DNA"/>
</dbReference>
<dbReference type="Gene3D" id="3.30.40.10">
    <property type="entry name" value="Zinc/RING finger domain, C3HC4 (zinc finger)"/>
    <property type="match status" value="1"/>
</dbReference>
<reference evidence="7" key="1">
    <citation type="submission" date="2021-12" db="EMBL/GenBank/DDBJ databases">
        <authorList>
            <person name="King R."/>
        </authorList>
    </citation>
    <scope>NUCLEOTIDE SEQUENCE</scope>
</reference>
<evidence type="ECO:0000256" key="4">
    <source>
        <dbReference type="SAM" id="Coils"/>
    </source>
</evidence>
<gene>
    <name evidence="7" type="ORF">MELIAE_LOCUS3688</name>
</gene>
<accession>A0A9P0AY72</accession>
<evidence type="ECO:0000313" key="8">
    <source>
        <dbReference type="Proteomes" id="UP001154078"/>
    </source>
</evidence>
<evidence type="ECO:0000256" key="3">
    <source>
        <dbReference type="ARBA" id="ARBA00022833"/>
    </source>
</evidence>
<keyword evidence="4" id="KW-0175">Coiled coil</keyword>
<evidence type="ECO:0000256" key="2">
    <source>
        <dbReference type="ARBA" id="ARBA00022771"/>
    </source>
</evidence>
<feature type="domain" description="Zinc finger PHD-type" evidence="6">
    <location>
        <begin position="13"/>
        <end position="66"/>
    </location>
</feature>
<feature type="compositionally biased region" description="Acidic residues" evidence="5">
    <location>
        <begin position="69"/>
        <end position="85"/>
    </location>
</feature>
<dbReference type="AlphaFoldDB" id="A0A9P0AY72"/>
<keyword evidence="2" id="KW-0863">Zinc-finger</keyword>
<dbReference type="SMART" id="SM00249">
    <property type="entry name" value="PHD"/>
    <property type="match status" value="1"/>
</dbReference>
<keyword evidence="3" id="KW-0862">Zinc</keyword>
<evidence type="ECO:0000259" key="6">
    <source>
        <dbReference type="SMART" id="SM00249"/>
    </source>
</evidence>
<dbReference type="GO" id="GO:0008270">
    <property type="term" value="F:zinc ion binding"/>
    <property type="evidence" value="ECO:0007669"/>
    <property type="project" value="UniProtKB-KW"/>
</dbReference>
<dbReference type="InterPro" id="IPR001965">
    <property type="entry name" value="Znf_PHD"/>
</dbReference>
<evidence type="ECO:0000313" key="7">
    <source>
        <dbReference type="EMBL" id="CAH0550984.1"/>
    </source>
</evidence>
<dbReference type="InterPro" id="IPR011011">
    <property type="entry name" value="Znf_FYVE_PHD"/>
</dbReference>
<name>A0A9P0AY72_BRAAE</name>
<dbReference type="OrthoDB" id="6776032at2759"/>
<dbReference type="CDD" id="cd15489">
    <property type="entry name" value="PHD_SF"/>
    <property type="match status" value="1"/>
</dbReference>
<organism evidence="7 8">
    <name type="scientific">Brassicogethes aeneus</name>
    <name type="common">Rape pollen beetle</name>
    <name type="synonym">Meligethes aeneus</name>
    <dbReference type="NCBI Taxonomy" id="1431903"/>
    <lineage>
        <taxon>Eukaryota</taxon>
        <taxon>Metazoa</taxon>
        <taxon>Ecdysozoa</taxon>
        <taxon>Arthropoda</taxon>
        <taxon>Hexapoda</taxon>
        <taxon>Insecta</taxon>
        <taxon>Pterygota</taxon>
        <taxon>Neoptera</taxon>
        <taxon>Endopterygota</taxon>
        <taxon>Coleoptera</taxon>
        <taxon>Polyphaga</taxon>
        <taxon>Cucujiformia</taxon>
        <taxon>Nitidulidae</taxon>
        <taxon>Meligethinae</taxon>
        <taxon>Brassicogethes</taxon>
    </lineage>
</organism>
<feature type="region of interest" description="Disordered" evidence="5">
    <location>
        <begin position="69"/>
        <end position="100"/>
    </location>
</feature>